<dbReference type="EMBL" id="CP144747">
    <property type="protein sequence ID" value="WVZ66412.1"/>
    <property type="molecule type" value="Genomic_DNA"/>
</dbReference>
<evidence type="ECO:0000313" key="3">
    <source>
        <dbReference type="EMBL" id="WVZ66412.1"/>
    </source>
</evidence>
<dbReference type="AlphaFoldDB" id="A0AAQ3T582"/>
<proteinExistence type="predicted"/>
<feature type="region of interest" description="Disordered" evidence="1">
    <location>
        <begin position="266"/>
        <end position="288"/>
    </location>
</feature>
<evidence type="ECO:0000313" key="4">
    <source>
        <dbReference type="Proteomes" id="UP001341281"/>
    </source>
</evidence>
<dbReference type="Gene3D" id="3.30.30.10">
    <property type="entry name" value="Knottin, scorpion toxin-like"/>
    <property type="match status" value="1"/>
</dbReference>
<feature type="non-terminal residue" evidence="3">
    <location>
        <position position="1"/>
    </location>
</feature>
<evidence type="ECO:0000256" key="1">
    <source>
        <dbReference type="SAM" id="MobiDB-lite"/>
    </source>
</evidence>
<gene>
    <name evidence="3" type="ORF">U9M48_015631</name>
</gene>
<dbReference type="InterPro" id="IPR036574">
    <property type="entry name" value="Scorpion_toxin-like_sf"/>
</dbReference>
<dbReference type="SMART" id="SM00505">
    <property type="entry name" value="Knot1"/>
    <property type="match status" value="1"/>
</dbReference>
<dbReference type="InterPro" id="IPR003614">
    <property type="entry name" value="Knottins"/>
</dbReference>
<keyword evidence="4" id="KW-1185">Reference proteome</keyword>
<dbReference type="GO" id="GO:0006952">
    <property type="term" value="P:defense response"/>
    <property type="evidence" value="ECO:0007669"/>
    <property type="project" value="InterPro"/>
</dbReference>
<feature type="domain" description="Knottins-like" evidence="2">
    <location>
        <begin position="339"/>
        <end position="388"/>
    </location>
</feature>
<evidence type="ECO:0000259" key="2">
    <source>
        <dbReference type="SMART" id="SM00505"/>
    </source>
</evidence>
<accession>A0AAQ3T582</accession>
<dbReference type="Pfam" id="PF00304">
    <property type="entry name" value="Gamma-thionin"/>
    <property type="match status" value="1"/>
</dbReference>
<dbReference type="SUPFAM" id="SSF57095">
    <property type="entry name" value="Scorpion toxin-like"/>
    <property type="match status" value="1"/>
</dbReference>
<sequence length="413" mass="43247">HTSSHAPVSGHAPPYHPIPTFGQEPPRARARALPATRGLRLHPGTGAFAATTDKTASGVVEAEAAGMARPRRPTREAWMEAEGAAWKGHGDRQGGVWIEVEAADVEGARWLEAVGADGGGNRPGTVTREREKERKETIYKCHLDPKWTLSLLPSSSRRLTSTPEDGRVHRAPHLLPVHRRRACRPAPAARIRLVRTTPHPHRLPQLGSSFGGGATVAPSFPAPPAPVPLAAALAESAAEVATASTGMSSRQMLRQHAAQAAAPPGLGVAVAGRGGRRDPRTGGGGGRGALDAIAGVRGRSARGQPAPVLCQISSAMKSKIAATSTLVLLLLTSAAEANKCDKPSRTFDGICYYDMLCAMICVREKSGTGGSCRGVPLFRKCICEDRRCEAEGGGGPPPAELMARAPRRAGIHG</sequence>
<protein>
    <recommendedName>
        <fullName evidence="2">Knottins-like domain-containing protein</fullName>
    </recommendedName>
</protein>
<feature type="region of interest" description="Disordered" evidence="1">
    <location>
        <begin position="1"/>
        <end position="25"/>
    </location>
</feature>
<reference evidence="3 4" key="1">
    <citation type="submission" date="2024-02" db="EMBL/GenBank/DDBJ databases">
        <title>High-quality chromosome-scale genome assembly of Pensacola bahiagrass (Paspalum notatum Flugge var. saurae).</title>
        <authorList>
            <person name="Vega J.M."/>
            <person name="Podio M."/>
            <person name="Orjuela J."/>
            <person name="Siena L.A."/>
            <person name="Pessino S.C."/>
            <person name="Combes M.C."/>
            <person name="Mariac C."/>
            <person name="Albertini E."/>
            <person name="Pupilli F."/>
            <person name="Ortiz J.P.A."/>
            <person name="Leblanc O."/>
        </authorList>
    </citation>
    <scope>NUCLEOTIDE SEQUENCE [LARGE SCALE GENOMIC DNA]</scope>
    <source>
        <strain evidence="3">R1</strain>
        <tissue evidence="3">Leaf</tissue>
    </source>
</reference>
<name>A0AAQ3T582_PASNO</name>
<feature type="region of interest" description="Disordered" evidence="1">
    <location>
        <begin position="390"/>
        <end position="413"/>
    </location>
</feature>
<organism evidence="3 4">
    <name type="scientific">Paspalum notatum var. saurae</name>
    <dbReference type="NCBI Taxonomy" id="547442"/>
    <lineage>
        <taxon>Eukaryota</taxon>
        <taxon>Viridiplantae</taxon>
        <taxon>Streptophyta</taxon>
        <taxon>Embryophyta</taxon>
        <taxon>Tracheophyta</taxon>
        <taxon>Spermatophyta</taxon>
        <taxon>Magnoliopsida</taxon>
        <taxon>Liliopsida</taxon>
        <taxon>Poales</taxon>
        <taxon>Poaceae</taxon>
        <taxon>PACMAD clade</taxon>
        <taxon>Panicoideae</taxon>
        <taxon>Andropogonodae</taxon>
        <taxon>Paspaleae</taxon>
        <taxon>Paspalinae</taxon>
        <taxon>Paspalum</taxon>
    </lineage>
</organism>
<dbReference type="Proteomes" id="UP001341281">
    <property type="component" value="Chromosome 03"/>
</dbReference>